<name>A0ABR2FCV0_9ROSI</name>
<reference evidence="1 2" key="1">
    <citation type="journal article" date="2024" name="G3 (Bethesda)">
        <title>Genome assembly of Hibiscus sabdariffa L. provides insights into metabolisms of medicinal natural products.</title>
        <authorList>
            <person name="Kim T."/>
        </authorList>
    </citation>
    <scope>NUCLEOTIDE SEQUENCE [LARGE SCALE GENOMIC DNA]</scope>
    <source>
        <strain evidence="1">TK-2024</strain>
        <tissue evidence="1">Old leaves</tissue>
    </source>
</reference>
<comment type="caution">
    <text evidence="1">The sequence shown here is derived from an EMBL/GenBank/DDBJ whole genome shotgun (WGS) entry which is preliminary data.</text>
</comment>
<evidence type="ECO:0000313" key="1">
    <source>
        <dbReference type="EMBL" id="KAK8578726.1"/>
    </source>
</evidence>
<organism evidence="1 2">
    <name type="scientific">Hibiscus sabdariffa</name>
    <name type="common">roselle</name>
    <dbReference type="NCBI Taxonomy" id="183260"/>
    <lineage>
        <taxon>Eukaryota</taxon>
        <taxon>Viridiplantae</taxon>
        <taxon>Streptophyta</taxon>
        <taxon>Embryophyta</taxon>
        <taxon>Tracheophyta</taxon>
        <taxon>Spermatophyta</taxon>
        <taxon>Magnoliopsida</taxon>
        <taxon>eudicotyledons</taxon>
        <taxon>Gunneridae</taxon>
        <taxon>Pentapetalae</taxon>
        <taxon>rosids</taxon>
        <taxon>malvids</taxon>
        <taxon>Malvales</taxon>
        <taxon>Malvaceae</taxon>
        <taxon>Malvoideae</taxon>
        <taxon>Hibiscus</taxon>
    </lineage>
</organism>
<proteinExistence type="predicted"/>
<gene>
    <name evidence="1" type="ORF">V6N12_069070</name>
</gene>
<dbReference type="Proteomes" id="UP001472677">
    <property type="component" value="Unassembled WGS sequence"/>
</dbReference>
<protein>
    <submittedName>
        <fullName evidence="1">Uncharacterized protein</fullName>
    </submittedName>
</protein>
<dbReference type="EMBL" id="JBBPBM010000006">
    <property type="protein sequence ID" value="KAK8578726.1"/>
    <property type="molecule type" value="Genomic_DNA"/>
</dbReference>
<keyword evidence="2" id="KW-1185">Reference proteome</keyword>
<accession>A0ABR2FCV0</accession>
<sequence length="86" mass="10201">MCRAAPNFMRQLEFPKGRRLTHGQENLNFQHFLSTFPDGAKNFDLQLVKPYQHFLSFLRGAKSFDLQLVNPYQHFFMEQRALTYSS</sequence>
<evidence type="ECO:0000313" key="2">
    <source>
        <dbReference type="Proteomes" id="UP001472677"/>
    </source>
</evidence>